<dbReference type="Gene3D" id="2.30.42.10">
    <property type="match status" value="1"/>
</dbReference>
<dbReference type="AlphaFoldDB" id="A0A1S4G0P1"/>
<evidence type="ECO:0000313" key="6">
    <source>
        <dbReference type="Proteomes" id="UP000008820"/>
    </source>
</evidence>
<dbReference type="InterPro" id="IPR036034">
    <property type="entry name" value="PDZ_sf"/>
</dbReference>
<dbReference type="FunCoup" id="A0A1S4G0P1">
    <property type="interactions" value="2705"/>
</dbReference>
<dbReference type="EnsemblMetazoa" id="AAEL013890-RA">
    <property type="protein sequence ID" value="AAEL013890-PA"/>
    <property type="gene ID" value="AAEL013890"/>
</dbReference>
<dbReference type="SUPFAM" id="SSF50156">
    <property type="entry name" value="PDZ domain-like"/>
    <property type="match status" value="1"/>
</dbReference>
<dbReference type="PANTHER" id="PTHR12651:SF1">
    <property type="entry name" value="26S PROTEASOME NON-ATPASE REGULATORY SUBUNIT 9"/>
    <property type="match status" value="1"/>
</dbReference>
<proteinExistence type="inferred from homology"/>
<dbReference type="VEuPathDB" id="VectorBase:AAEL013890"/>
<feature type="domain" description="PDZ" evidence="3">
    <location>
        <begin position="141"/>
        <end position="196"/>
    </location>
</feature>
<accession>A0A1S4G0P1</accession>
<dbReference type="OrthoDB" id="72325at2759"/>
<dbReference type="InterPro" id="IPR041489">
    <property type="entry name" value="PDZ_6"/>
</dbReference>
<dbReference type="PANTHER" id="PTHR12651">
    <property type="entry name" value="26S PROTEASOME NON-ATPASE REGULATORY SUBUNIT 9"/>
    <property type="match status" value="1"/>
</dbReference>
<keyword evidence="2" id="KW-0143">Chaperone</keyword>
<evidence type="ECO:0000259" key="3">
    <source>
        <dbReference type="Pfam" id="PF17820"/>
    </source>
</evidence>
<organism evidence="5 6">
    <name type="scientific">Aedes aegypti</name>
    <name type="common">Yellowfever mosquito</name>
    <name type="synonym">Culex aegypti</name>
    <dbReference type="NCBI Taxonomy" id="7159"/>
    <lineage>
        <taxon>Eukaryota</taxon>
        <taxon>Metazoa</taxon>
        <taxon>Ecdysozoa</taxon>
        <taxon>Arthropoda</taxon>
        <taxon>Hexapoda</taxon>
        <taxon>Insecta</taxon>
        <taxon>Pterygota</taxon>
        <taxon>Neoptera</taxon>
        <taxon>Endopterygota</taxon>
        <taxon>Diptera</taxon>
        <taxon>Nematocera</taxon>
        <taxon>Culicoidea</taxon>
        <taxon>Culicidae</taxon>
        <taxon>Culicinae</taxon>
        <taxon>Aedini</taxon>
        <taxon>Aedes</taxon>
        <taxon>Stegomyia</taxon>
    </lineage>
</organism>
<keyword evidence="6" id="KW-1185">Reference proteome</keyword>
<evidence type="ECO:0000313" key="5">
    <source>
        <dbReference type="EnsemblMetazoa" id="AAEL013890-PA"/>
    </source>
</evidence>
<name>A0A1S4G0P1_AEDAE</name>
<dbReference type="InParanoid" id="A0A1S4G0P1"/>
<dbReference type="InterPro" id="IPR035269">
    <property type="entry name" value="PSMD9"/>
</dbReference>
<dbReference type="FunFam" id="2.30.42.10:FF:000107">
    <property type="entry name" value="26S proteasome non-ATPase regulatory subunit 9"/>
    <property type="match status" value="1"/>
</dbReference>
<dbReference type="GO" id="GO:0005634">
    <property type="term" value="C:nucleus"/>
    <property type="evidence" value="ECO:0007669"/>
    <property type="project" value="TreeGrafter"/>
</dbReference>
<feature type="domain" description="Nas2 N-terminal" evidence="4">
    <location>
        <begin position="13"/>
        <end position="90"/>
    </location>
</feature>
<protein>
    <submittedName>
        <fullName evidence="5">Uncharacterized protein</fullName>
    </submittedName>
</protein>
<dbReference type="InterPro" id="IPR040815">
    <property type="entry name" value="Nas2_N"/>
</dbReference>
<dbReference type="Pfam" id="PF17820">
    <property type="entry name" value="PDZ_6"/>
    <property type="match status" value="1"/>
</dbReference>
<evidence type="ECO:0000256" key="2">
    <source>
        <dbReference type="ARBA" id="ARBA00023186"/>
    </source>
</evidence>
<dbReference type="GO" id="GO:0070682">
    <property type="term" value="P:proteasome regulatory particle assembly"/>
    <property type="evidence" value="ECO:0007669"/>
    <property type="project" value="InterPro"/>
</dbReference>
<reference evidence="5 6" key="1">
    <citation type="submission" date="2017-06" db="EMBL/GenBank/DDBJ databases">
        <title>Aedes aegypti genome working group (AGWG) sequencing and assembly.</title>
        <authorList>
            <consortium name="Aedes aegypti Genome Working Group (AGWG)"/>
            <person name="Matthews B.J."/>
        </authorList>
    </citation>
    <scope>NUCLEOTIDE SEQUENCE [LARGE SCALE GENOMIC DNA]</scope>
    <source>
        <strain evidence="5 6">LVP_AGWG</strain>
    </source>
</reference>
<dbReference type="GO" id="GO:0005737">
    <property type="term" value="C:cytoplasm"/>
    <property type="evidence" value="ECO:0007669"/>
    <property type="project" value="TreeGrafter"/>
</dbReference>
<gene>
    <name evidence="5" type="primary">5578887</name>
</gene>
<dbReference type="Proteomes" id="UP000008820">
    <property type="component" value="Chromosome 1"/>
</dbReference>
<evidence type="ECO:0000259" key="4">
    <source>
        <dbReference type="Pfam" id="PF18265"/>
    </source>
</evidence>
<dbReference type="Pfam" id="PF18265">
    <property type="entry name" value="Nas2_N"/>
    <property type="match status" value="1"/>
</dbReference>
<sequence length="228" mass="24822">MVVPSATSRDAVLELVKQKDAIEQKIADQGKILEANRVGMHDPLVDDSGFPRNDIDVYQVRQARHQIICLQNDLKALMKQIEQGLHTVHAETTAQQQENLASTKLRTMDIGDDDDESGTASGLSPSMRAIRVQSVKPIAKVNVVSEGSPAQEAGIALRDEIVEFGTVNAGNFRELSQIAAVVRSCENKTVPVKVRRDGKLVELVLTPKSWSGRGLLGCNIVPMDSVDC</sequence>
<comment type="similarity">
    <text evidence="1">Belongs to the proteasome subunit p27 family.</text>
</comment>
<evidence type="ECO:0000256" key="1">
    <source>
        <dbReference type="ARBA" id="ARBA00005256"/>
    </source>
</evidence>
<dbReference type="Gene3D" id="6.10.140.1710">
    <property type="match status" value="1"/>
</dbReference>
<reference evidence="5" key="2">
    <citation type="submission" date="2020-05" db="UniProtKB">
        <authorList>
            <consortium name="EnsemblMetazoa"/>
        </authorList>
    </citation>
    <scope>IDENTIFICATION</scope>
    <source>
        <strain evidence="5">LVP_AGWG</strain>
    </source>
</reference>